<dbReference type="OrthoDB" id="1747567at2759"/>
<sequence length="107" mass="12353">MNIVRVLWSLAANFGWCLQQFDVMNVFLHGELKKALYGLKQSPRSWFEKFTKLMLAIQGDHTLFIEHLKGGVTSLLLYVDDIIITGNGQIERETLKKFLAKELKLKN</sequence>
<evidence type="ECO:0000313" key="3">
    <source>
        <dbReference type="EMBL" id="KAA3480020.1"/>
    </source>
</evidence>
<accession>A0A5B6WEE5</accession>
<proteinExistence type="predicted"/>
<dbReference type="InterPro" id="IPR013103">
    <property type="entry name" value="RVT_2"/>
</dbReference>
<feature type="signal peptide" evidence="1">
    <location>
        <begin position="1"/>
        <end position="19"/>
    </location>
</feature>
<feature type="domain" description="Reverse transcriptase Ty1/copia-type" evidence="2">
    <location>
        <begin position="32"/>
        <end position="106"/>
    </location>
</feature>
<evidence type="ECO:0000259" key="2">
    <source>
        <dbReference type="Pfam" id="PF07727"/>
    </source>
</evidence>
<name>A0A5B6WEE5_9ROSI</name>
<dbReference type="SUPFAM" id="SSF56672">
    <property type="entry name" value="DNA/RNA polymerases"/>
    <property type="match status" value="1"/>
</dbReference>
<protein>
    <submittedName>
        <fullName evidence="3">Retrovirus-related Pol polyprotein from transposon TNT 1-94</fullName>
    </submittedName>
</protein>
<gene>
    <name evidence="3" type="ORF">EPI10_020484</name>
</gene>
<dbReference type="InterPro" id="IPR043502">
    <property type="entry name" value="DNA/RNA_pol_sf"/>
</dbReference>
<keyword evidence="1" id="KW-0732">Signal</keyword>
<dbReference type="Proteomes" id="UP000325315">
    <property type="component" value="Unassembled WGS sequence"/>
</dbReference>
<feature type="chain" id="PRO_5023069170" evidence="1">
    <location>
        <begin position="20"/>
        <end position="107"/>
    </location>
</feature>
<evidence type="ECO:0000256" key="1">
    <source>
        <dbReference type="SAM" id="SignalP"/>
    </source>
</evidence>
<dbReference type="EMBL" id="SMMG02000003">
    <property type="protein sequence ID" value="KAA3480020.1"/>
    <property type="molecule type" value="Genomic_DNA"/>
</dbReference>
<organism evidence="3 4">
    <name type="scientific">Gossypium australe</name>
    <dbReference type="NCBI Taxonomy" id="47621"/>
    <lineage>
        <taxon>Eukaryota</taxon>
        <taxon>Viridiplantae</taxon>
        <taxon>Streptophyta</taxon>
        <taxon>Embryophyta</taxon>
        <taxon>Tracheophyta</taxon>
        <taxon>Spermatophyta</taxon>
        <taxon>Magnoliopsida</taxon>
        <taxon>eudicotyledons</taxon>
        <taxon>Gunneridae</taxon>
        <taxon>Pentapetalae</taxon>
        <taxon>rosids</taxon>
        <taxon>malvids</taxon>
        <taxon>Malvales</taxon>
        <taxon>Malvaceae</taxon>
        <taxon>Malvoideae</taxon>
        <taxon>Gossypium</taxon>
    </lineage>
</organism>
<reference evidence="4" key="1">
    <citation type="journal article" date="2019" name="Plant Biotechnol. J.">
        <title>Genome sequencing of the Australian wild diploid species Gossypium australe highlights disease resistance and delayed gland morphogenesis.</title>
        <authorList>
            <person name="Cai Y."/>
            <person name="Cai X."/>
            <person name="Wang Q."/>
            <person name="Wang P."/>
            <person name="Zhang Y."/>
            <person name="Cai C."/>
            <person name="Xu Y."/>
            <person name="Wang K."/>
            <person name="Zhou Z."/>
            <person name="Wang C."/>
            <person name="Geng S."/>
            <person name="Li B."/>
            <person name="Dong Q."/>
            <person name="Hou Y."/>
            <person name="Wang H."/>
            <person name="Ai P."/>
            <person name="Liu Z."/>
            <person name="Yi F."/>
            <person name="Sun M."/>
            <person name="An G."/>
            <person name="Cheng J."/>
            <person name="Zhang Y."/>
            <person name="Shi Q."/>
            <person name="Xie Y."/>
            <person name="Shi X."/>
            <person name="Chang Y."/>
            <person name="Huang F."/>
            <person name="Chen Y."/>
            <person name="Hong S."/>
            <person name="Mi L."/>
            <person name="Sun Q."/>
            <person name="Zhang L."/>
            <person name="Zhou B."/>
            <person name="Peng R."/>
            <person name="Zhang X."/>
            <person name="Liu F."/>
        </authorList>
    </citation>
    <scope>NUCLEOTIDE SEQUENCE [LARGE SCALE GENOMIC DNA]</scope>
    <source>
        <strain evidence="4">cv. PA1801</strain>
    </source>
</reference>
<dbReference type="AlphaFoldDB" id="A0A5B6WEE5"/>
<keyword evidence="4" id="KW-1185">Reference proteome</keyword>
<evidence type="ECO:0000313" key="4">
    <source>
        <dbReference type="Proteomes" id="UP000325315"/>
    </source>
</evidence>
<dbReference type="Pfam" id="PF07727">
    <property type="entry name" value="RVT_2"/>
    <property type="match status" value="1"/>
</dbReference>
<comment type="caution">
    <text evidence="3">The sequence shown here is derived from an EMBL/GenBank/DDBJ whole genome shotgun (WGS) entry which is preliminary data.</text>
</comment>